<evidence type="ECO:0000313" key="33">
    <source>
        <dbReference type="Proteomes" id="UP000525078"/>
    </source>
</evidence>
<keyword evidence="15" id="KW-0809">Transit peptide</keyword>
<evidence type="ECO:0000256" key="26">
    <source>
        <dbReference type="ARBA" id="ARBA00049091"/>
    </source>
</evidence>
<dbReference type="EMBL" id="JAATIP010000235">
    <property type="protein sequence ID" value="KAF4357499.1"/>
    <property type="molecule type" value="Genomic_DNA"/>
</dbReference>
<evidence type="ECO:0000256" key="11">
    <source>
        <dbReference type="ARBA" id="ARBA00022827"/>
    </source>
</evidence>
<keyword evidence="13" id="KW-0521">NADP</keyword>
<dbReference type="InterPro" id="IPR013121">
    <property type="entry name" value="Fe_red_NAD-bd_6"/>
</dbReference>
<keyword evidence="20" id="KW-1015">Disulfide bond</keyword>
<protein>
    <recommendedName>
        <fullName evidence="24">Peroxiredoxin Q, chloroplastic</fullName>
        <ecNumber evidence="4">1.11.1.24</ecNumber>
    </recommendedName>
    <alternativeName>
        <fullName evidence="22">Thioredoxin peroxidase</fullName>
    </alternativeName>
    <alternativeName>
        <fullName evidence="25">Thioredoxin-dependent peroxiredoxin Q</fullName>
    </alternativeName>
</protein>
<evidence type="ECO:0000256" key="21">
    <source>
        <dbReference type="ARBA" id="ARBA00023284"/>
    </source>
</evidence>
<dbReference type="GO" id="GO:0005886">
    <property type="term" value="C:plasma membrane"/>
    <property type="evidence" value="ECO:0007669"/>
    <property type="project" value="TreeGrafter"/>
</dbReference>
<dbReference type="PROSITE" id="PS00018">
    <property type="entry name" value="EF_HAND_1"/>
    <property type="match status" value="1"/>
</dbReference>
<dbReference type="Pfam" id="PF08414">
    <property type="entry name" value="NADPH_Ox"/>
    <property type="match status" value="1"/>
</dbReference>
<dbReference type="PANTHER" id="PTHR11972:SF44">
    <property type="entry name" value="RESPIRATORY BURST OXIDASE HOMOLOG PROTEIN E"/>
    <property type="match status" value="1"/>
</dbReference>
<feature type="transmembrane region" description="Helical" evidence="28">
    <location>
        <begin position="507"/>
        <end position="527"/>
    </location>
</feature>
<keyword evidence="5" id="KW-0150">Chloroplast</keyword>
<dbReference type="PRINTS" id="PR00466">
    <property type="entry name" value="GP91PHOX"/>
</dbReference>
<dbReference type="Proteomes" id="UP000525078">
    <property type="component" value="Unassembled WGS sequence"/>
</dbReference>
<dbReference type="PROSITE" id="PS51352">
    <property type="entry name" value="THIOREDOXIN_2"/>
    <property type="match status" value="1"/>
</dbReference>
<dbReference type="Gene3D" id="1.10.238.10">
    <property type="entry name" value="EF-hand"/>
    <property type="match status" value="1"/>
</dbReference>
<dbReference type="InterPro" id="IPR000866">
    <property type="entry name" value="AhpC/TSA"/>
</dbReference>
<evidence type="ECO:0000256" key="5">
    <source>
        <dbReference type="ARBA" id="ARBA00022528"/>
    </source>
</evidence>
<keyword evidence="14" id="KW-0049">Antioxidant</keyword>
<dbReference type="Gene3D" id="3.40.50.80">
    <property type="entry name" value="Nucleotide-binding domain of ferredoxin-NADP reductase (FNR) module"/>
    <property type="match status" value="1"/>
</dbReference>
<name>A0A7J6EIF3_CANSA</name>
<dbReference type="InterPro" id="IPR000778">
    <property type="entry name" value="Cyt_b245_heavy_chain"/>
</dbReference>
<keyword evidence="9 28" id="KW-0812">Transmembrane</keyword>
<keyword evidence="19 28" id="KW-0472">Membrane</keyword>
<feature type="region of interest" description="Disordered" evidence="27">
    <location>
        <begin position="755"/>
        <end position="786"/>
    </location>
</feature>
<evidence type="ECO:0000256" key="19">
    <source>
        <dbReference type="ARBA" id="ARBA00023136"/>
    </source>
</evidence>
<evidence type="ECO:0000256" key="6">
    <source>
        <dbReference type="ARBA" id="ARBA00022559"/>
    </source>
</evidence>
<evidence type="ECO:0000313" key="32">
    <source>
        <dbReference type="EMBL" id="KAF4357499.1"/>
    </source>
</evidence>
<feature type="non-terminal residue" evidence="32">
    <location>
        <position position="1192"/>
    </location>
</feature>
<evidence type="ECO:0000256" key="3">
    <source>
        <dbReference type="ARBA" id="ARBA00007975"/>
    </source>
</evidence>
<keyword evidence="21" id="KW-0676">Redox-active center</keyword>
<comment type="similarity">
    <text evidence="3">Belongs to the RBOH (TC 5.B.1.3) family.</text>
</comment>
<keyword evidence="17" id="KW-0560">Oxidoreductase</keyword>
<dbReference type="GO" id="GO:0016174">
    <property type="term" value="F:NAD(P)H oxidase H2O2-forming activity"/>
    <property type="evidence" value="ECO:0007669"/>
    <property type="project" value="TreeGrafter"/>
</dbReference>
<evidence type="ECO:0000256" key="18">
    <source>
        <dbReference type="ARBA" id="ARBA00023078"/>
    </source>
</evidence>
<dbReference type="InterPro" id="IPR017927">
    <property type="entry name" value="FAD-bd_FR_type"/>
</dbReference>
<dbReference type="InterPro" id="IPR017938">
    <property type="entry name" value="Riboflavin_synthase-like_b-brl"/>
</dbReference>
<dbReference type="Gene3D" id="3.40.30.10">
    <property type="entry name" value="Glutaredoxin"/>
    <property type="match status" value="1"/>
</dbReference>
<evidence type="ECO:0000256" key="1">
    <source>
        <dbReference type="ARBA" id="ARBA00004141"/>
    </source>
</evidence>
<dbReference type="InterPro" id="IPR011992">
    <property type="entry name" value="EF-hand-dom_pair"/>
</dbReference>
<dbReference type="InterPro" id="IPR013623">
    <property type="entry name" value="NADPH_Ox"/>
</dbReference>
<feature type="transmembrane region" description="Helical" evidence="28">
    <location>
        <begin position="368"/>
        <end position="386"/>
    </location>
</feature>
<evidence type="ECO:0000256" key="25">
    <source>
        <dbReference type="ARBA" id="ARBA00042163"/>
    </source>
</evidence>
<keyword evidence="8" id="KW-0934">Plastid</keyword>
<comment type="subcellular location">
    <subcellularLocation>
        <location evidence="1">Membrane</location>
        <topology evidence="1">Multi-pass membrane protein</topology>
    </subcellularLocation>
    <subcellularLocation>
        <location evidence="2">Plastid</location>
        <location evidence="2">Chloroplast thylakoid lumen</location>
    </subcellularLocation>
</comment>
<evidence type="ECO:0000256" key="28">
    <source>
        <dbReference type="SAM" id="Phobius"/>
    </source>
</evidence>
<keyword evidence="12" id="KW-0106">Calcium</keyword>
<dbReference type="FunFam" id="3.40.30.10:FF:000122">
    <property type="entry name" value="Peroxiredoxin Q chloroplastic"/>
    <property type="match status" value="1"/>
</dbReference>
<comment type="caution">
    <text evidence="32">The sequence shown here is derived from an EMBL/GenBank/DDBJ whole genome shotgun (WGS) entry which is preliminary data.</text>
</comment>
<dbReference type="AlphaFoldDB" id="A0A7J6EIF3"/>
<dbReference type="InterPro" id="IPR002048">
    <property type="entry name" value="EF_hand_dom"/>
</dbReference>
<dbReference type="SFLD" id="SFLDG01169">
    <property type="entry name" value="NADPH_oxidase_subgroup_(NOX)"/>
    <property type="match status" value="1"/>
</dbReference>
<keyword evidence="16 28" id="KW-1133">Transmembrane helix</keyword>
<feature type="domain" description="Thioredoxin" evidence="30">
    <location>
        <begin position="1045"/>
        <end position="1192"/>
    </location>
</feature>
<dbReference type="Pfam" id="PF01794">
    <property type="entry name" value="Ferric_reduct"/>
    <property type="match status" value="1"/>
</dbReference>
<sequence>RGFDLPDDLEPELDQEADSYEVGGAMLSVFLNDLRQSSQQDLVEVTLELNDDDSIVVCSVAPTTTGTPTRTPVAAAADEAASVSAVSAGGSKIVRSFSNASRSIRRKFPWLRSTAASSIASDTEDQAAVAPITARDARRIKAKLQRSRSTAQRALNGLRFINKSTTGAKNADELWKRVESKFNSLAKDGLLSREDFGECIGMLDSKEFAVGIFDTLVRRRRQRIDRINKEELHDFWLQISDQSFDARLQIFFEMADSNEDGRITRNEVRELIMLSASANKLSQLKERAEEYASLIMEELDPENLGYIELWQLEELLLQRDTYMNYSRSLSIASVGWSQNLGSKFRPKNLARRINWGVQYLVMKNWQRGWIVLLWITAMTCLFYWKFYQYSHMAAFQVMGYCLPVAKGAAETLKLNMALILLPVCRNTLTWLRSTRARSFVPFDDNINFHKLIACGIAVGITLHAGNHLTCDFPRLVNSPPERFAVISSDFHGVQPTYKDLLTGPEGVTGILMVVFMIVAFTLAARRFRRNVVKLPAPLNKLTGFNAFWYSHHLFAFVYILLVVHGQCLYLAHEWYQKSTWMYISVPLILYVAERSLRTCRSEHYSVKILKVSVLPGQVFNLIMSKPPGFKYKSGQYIFLQCPPISQFEWHPFSITSAPGDDYLSVHIRTVGDWTEELKRVVTEGNDPSAVIGRAHFGQLGVSYQRSQPRLLVDGPYGAPAQDYRNYDVLLLVGLGIGATPFISILRDLVNNTRAEEQDSNTEASTSDDSLNSFTSSNITPGGKKKSQRTTNAHFYWVTREPGSFEWFKGVMDDVAEMDHKGQIEMHNYLTSVYEEGDARSTLITMVQALNHAKHGFDILSGTRVRTHFARPNWKEVFTKIASKHPYSTVGVFYCGMPVLAKELQQLSHEMTQKTSTRYEFHKEQWELRIGNLEDLVTRTRGWSEEDKAEESPSLKRDASNDEDDPKFESFVTLRIIFCIPSIATITKHSLPPVLPPQTRKDLFSQNLKIFSKSSHSQFYGTKLSYSTSTTLPLSSSTKNVVFAKVKKGSTPPPFTLKDQDGKNVSLSKFKGKPVIVYFYPADETPGCTKQACAFRDSYEKFKKAGAAVVGISGDDVNSHKAFAKKYKLPYTLLADEGNKVRKEWGVPGDLFGTLPGRETYVLDKNGVVQLVYNNQFQPEKHIDETLKILKSI</sequence>
<dbReference type="PANTHER" id="PTHR11972">
    <property type="entry name" value="NADPH OXIDASE"/>
    <property type="match status" value="1"/>
</dbReference>
<dbReference type="GO" id="GO:0005509">
    <property type="term" value="F:calcium ion binding"/>
    <property type="evidence" value="ECO:0007669"/>
    <property type="project" value="InterPro"/>
</dbReference>
<dbReference type="Pfam" id="PF00578">
    <property type="entry name" value="AhpC-TSA"/>
    <property type="match status" value="1"/>
</dbReference>
<evidence type="ECO:0000256" key="12">
    <source>
        <dbReference type="ARBA" id="ARBA00022837"/>
    </source>
</evidence>
<keyword evidence="10" id="KW-0479">Metal-binding</keyword>
<evidence type="ECO:0000256" key="2">
    <source>
        <dbReference type="ARBA" id="ARBA00004456"/>
    </source>
</evidence>
<evidence type="ECO:0000256" key="8">
    <source>
        <dbReference type="ARBA" id="ARBA00022640"/>
    </source>
</evidence>
<feature type="compositionally biased region" description="Polar residues" evidence="27">
    <location>
        <begin position="760"/>
        <end position="779"/>
    </location>
</feature>
<dbReference type="SUPFAM" id="SSF52343">
    <property type="entry name" value="Ferredoxin reductase-like, C-terminal NADP-linked domain"/>
    <property type="match status" value="1"/>
</dbReference>
<comment type="catalytic activity">
    <reaction evidence="26">
        <text>a hydroperoxide + [thioredoxin]-dithiol = an alcohol + [thioredoxin]-disulfide + H2O</text>
        <dbReference type="Rhea" id="RHEA:62620"/>
        <dbReference type="Rhea" id="RHEA-COMP:10698"/>
        <dbReference type="Rhea" id="RHEA-COMP:10700"/>
        <dbReference type="ChEBI" id="CHEBI:15377"/>
        <dbReference type="ChEBI" id="CHEBI:29950"/>
        <dbReference type="ChEBI" id="CHEBI:30879"/>
        <dbReference type="ChEBI" id="CHEBI:35924"/>
        <dbReference type="ChEBI" id="CHEBI:50058"/>
        <dbReference type="EC" id="1.11.1.24"/>
    </reaction>
</comment>
<comment type="similarity">
    <text evidence="23">Belongs to the peroxiredoxin family. BCP/PrxQ subfamily.</text>
</comment>
<dbReference type="PROSITE" id="PS50222">
    <property type="entry name" value="EF_HAND_2"/>
    <property type="match status" value="1"/>
</dbReference>
<dbReference type="SUPFAM" id="SSF47473">
    <property type="entry name" value="EF-hand"/>
    <property type="match status" value="1"/>
</dbReference>
<evidence type="ECO:0000256" key="17">
    <source>
        <dbReference type="ARBA" id="ARBA00023002"/>
    </source>
</evidence>
<keyword evidence="7" id="KW-0285">Flavoprotein</keyword>
<dbReference type="FunFam" id="2.40.30.10:FF:000019">
    <property type="entry name" value="Respiratory burst oxidase homolog A"/>
    <property type="match status" value="1"/>
</dbReference>
<dbReference type="EC" id="1.11.1.24" evidence="4"/>
<evidence type="ECO:0000256" key="22">
    <source>
        <dbReference type="ARBA" id="ARBA00032824"/>
    </source>
</evidence>
<evidence type="ECO:0000256" key="14">
    <source>
        <dbReference type="ARBA" id="ARBA00022862"/>
    </source>
</evidence>
<dbReference type="InterPro" id="IPR013112">
    <property type="entry name" value="FAD-bd_8"/>
</dbReference>
<dbReference type="FunFam" id="3.40.50.80:FF:000028">
    <property type="entry name" value="Respiratory burst oxidase protein E"/>
    <property type="match status" value="1"/>
</dbReference>
<gene>
    <name evidence="32" type="ORF">F8388_002397</name>
</gene>
<dbReference type="Pfam" id="PF08030">
    <property type="entry name" value="NAD_binding_6"/>
    <property type="match status" value="1"/>
</dbReference>
<dbReference type="InterPro" id="IPR018247">
    <property type="entry name" value="EF_Hand_1_Ca_BS"/>
</dbReference>
<accession>A0A7J6EIF3</accession>
<feature type="domain" description="FAD-binding FR-type" evidence="31">
    <location>
        <begin position="601"/>
        <end position="722"/>
    </location>
</feature>
<dbReference type="SUPFAM" id="SSF52833">
    <property type="entry name" value="Thioredoxin-like"/>
    <property type="match status" value="1"/>
</dbReference>
<dbReference type="CDD" id="cd06186">
    <property type="entry name" value="NOX_Duox_like_FAD_NADP"/>
    <property type="match status" value="1"/>
</dbReference>
<dbReference type="InterPro" id="IPR013130">
    <property type="entry name" value="Fe3_Rdtase_TM_dom"/>
</dbReference>
<evidence type="ECO:0000256" key="4">
    <source>
        <dbReference type="ARBA" id="ARBA00013017"/>
    </source>
</evidence>
<feature type="domain" description="EF-hand" evidence="29">
    <location>
        <begin position="243"/>
        <end position="278"/>
    </location>
</feature>
<dbReference type="SUPFAM" id="SSF63380">
    <property type="entry name" value="Riboflavin synthase domain-like"/>
    <property type="match status" value="1"/>
</dbReference>
<dbReference type="InterPro" id="IPR013766">
    <property type="entry name" value="Thioredoxin_domain"/>
</dbReference>
<reference evidence="32 33" key="1">
    <citation type="journal article" date="2020" name="bioRxiv">
        <title>Sequence and annotation of 42 cannabis genomes reveals extensive copy number variation in cannabinoid synthesis and pathogen resistance genes.</title>
        <authorList>
            <person name="Mckernan K.J."/>
            <person name="Helbert Y."/>
            <person name="Kane L.T."/>
            <person name="Ebling H."/>
            <person name="Zhang L."/>
            <person name="Liu B."/>
            <person name="Eaton Z."/>
            <person name="Mclaughlin S."/>
            <person name="Kingan S."/>
            <person name="Baybayan P."/>
            <person name="Concepcion G."/>
            <person name="Jordan M."/>
            <person name="Riva A."/>
            <person name="Barbazuk W."/>
            <person name="Harkins T."/>
        </authorList>
    </citation>
    <scope>NUCLEOTIDE SEQUENCE [LARGE SCALE GENOMIC DNA]</scope>
    <source>
        <strain evidence="33">cv. Jamaican Lion 4</strain>
        <tissue evidence="32">Leaf</tissue>
    </source>
</reference>
<keyword evidence="18" id="KW-0793">Thylakoid</keyword>
<dbReference type="InterPro" id="IPR036249">
    <property type="entry name" value="Thioredoxin-like_sf"/>
</dbReference>
<dbReference type="Gene3D" id="2.40.30.10">
    <property type="entry name" value="Translation factors"/>
    <property type="match status" value="1"/>
</dbReference>
<evidence type="ECO:0000259" key="31">
    <source>
        <dbReference type="PROSITE" id="PS51384"/>
    </source>
</evidence>
<feature type="transmembrane region" description="Helical" evidence="28">
    <location>
        <begin position="547"/>
        <end position="571"/>
    </location>
</feature>
<keyword evidence="6" id="KW-0575">Peroxidase</keyword>
<evidence type="ECO:0000256" key="15">
    <source>
        <dbReference type="ARBA" id="ARBA00022946"/>
    </source>
</evidence>
<evidence type="ECO:0000256" key="7">
    <source>
        <dbReference type="ARBA" id="ARBA00022630"/>
    </source>
</evidence>
<feature type="compositionally biased region" description="Basic and acidic residues" evidence="27">
    <location>
        <begin position="942"/>
        <end position="959"/>
    </location>
</feature>
<evidence type="ECO:0000256" key="9">
    <source>
        <dbReference type="ARBA" id="ARBA00022692"/>
    </source>
</evidence>
<feature type="region of interest" description="Disordered" evidence="27">
    <location>
        <begin position="942"/>
        <end position="964"/>
    </location>
</feature>
<keyword evidence="11" id="KW-0274">FAD</keyword>
<dbReference type="PROSITE" id="PS51384">
    <property type="entry name" value="FAD_FR"/>
    <property type="match status" value="1"/>
</dbReference>
<dbReference type="InterPro" id="IPR050369">
    <property type="entry name" value="RBOH/FRE"/>
</dbReference>
<proteinExistence type="inferred from homology"/>
<evidence type="ECO:0000256" key="10">
    <source>
        <dbReference type="ARBA" id="ARBA00022723"/>
    </source>
</evidence>
<evidence type="ECO:0000256" key="23">
    <source>
        <dbReference type="ARBA" id="ARBA00038489"/>
    </source>
</evidence>
<evidence type="ECO:0000259" key="29">
    <source>
        <dbReference type="PROSITE" id="PS50222"/>
    </source>
</evidence>
<organism evidence="32 33">
    <name type="scientific">Cannabis sativa</name>
    <name type="common">Hemp</name>
    <name type="synonym">Marijuana</name>
    <dbReference type="NCBI Taxonomy" id="3483"/>
    <lineage>
        <taxon>Eukaryota</taxon>
        <taxon>Viridiplantae</taxon>
        <taxon>Streptophyta</taxon>
        <taxon>Embryophyta</taxon>
        <taxon>Tracheophyta</taxon>
        <taxon>Spermatophyta</taxon>
        <taxon>Magnoliopsida</taxon>
        <taxon>eudicotyledons</taxon>
        <taxon>Gunneridae</taxon>
        <taxon>Pentapetalae</taxon>
        <taxon>rosids</taxon>
        <taxon>fabids</taxon>
        <taxon>Rosales</taxon>
        <taxon>Cannabaceae</taxon>
        <taxon>Cannabis</taxon>
    </lineage>
</organism>
<evidence type="ECO:0000259" key="30">
    <source>
        <dbReference type="PROSITE" id="PS51352"/>
    </source>
</evidence>
<dbReference type="CDD" id="cd03017">
    <property type="entry name" value="PRX_BCP"/>
    <property type="match status" value="1"/>
</dbReference>
<evidence type="ECO:0000256" key="27">
    <source>
        <dbReference type="SAM" id="MobiDB-lite"/>
    </source>
</evidence>
<evidence type="ECO:0000256" key="24">
    <source>
        <dbReference type="ARBA" id="ARBA00039701"/>
    </source>
</evidence>
<evidence type="ECO:0000256" key="16">
    <source>
        <dbReference type="ARBA" id="ARBA00022989"/>
    </source>
</evidence>
<dbReference type="GO" id="GO:0140824">
    <property type="term" value="F:thioredoxin-dependent peroxiredoxin activity"/>
    <property type="evidence" value="ECO:0007669"/>
    <property type="project" value="UniProtKB-EC"/>
</dbReference>
<dbReference type="InterPro" id="IPR039261">
    <property type="entry name" value="FNR_nucleotide-bd"/>
</dbReference>
<dbReference type="GO" id="GO:0009543">
    <property type="term" value="C:chloroplast thylakoid lumen"/>
    <property type="evidence" value="ECO:0007669"/>
    <property type="project" value="UniProtKB-SubCell"/>
</dbReference>
<dbReference type="Pfam" id="PF08022">
    <property type="entry name" value="FAD_binding_8"/>
    <property type="match status" value="1"/>
</dbReference>
<evidence type="ECO:0000256" key="20">
    <source>
        <dbReference type="ARBA" id="ARBA00023157"/>
    </source>
</evidence>
<evidence type="ECO:0000256" key="13">
    <source>
        <dbReference type="ARBA" id="ARBA00022857"/>
    </source>
</evidence>
<dbReference type="FunFam" id="1.10.238.10:FF:000049">
    <property type="entry name" value="Respiratory burst oxidase homolog A"/>
    <property type="match status" value="1"/>
</dbReference>